<dbReference type="AlphaFoldDB" id="A0AAE0GIQ7"/>
<dbReference type="CDD" id="cd09275">
    <property type="entry name" value="RNase_HI_RT_DIRS1"/>
    <property type="match status" value="1"/>
</dbReference>
<comment type="caution">
    <text evidence="2">The sequence shown here is derived from an EMBL/GenBank/DDBJ whole genome shotgun (WGS) entry which is preliminary data.</text>
</comment>
<proteinExistence type="predicted"/>
<dbReference type="GO" id="GO:0003676">
    <property type="term" value="F:nucleic acid binding"/>
    <property type="evidence" value="ECO:0007669"/>
    <property type="project" value="InterPro"/>
</dbReference>
<evidence type="ECO:0000256" key="1">
    <source>
        <dbReference type="SAM" id="MobiDB-lite"/>
    </source>
</evidence>
<organism evidence="2 3">
    <name type="scientific">Cymbomonas tetramitiformis</name>
    <dbReference type="NCBI Taxonomy" id="36881"/>
    <lineage>
        <taxon>Eukaryota</taxon>
        <taxon>Viridiplantae</taxon>
        <taxon>Chlorophyta</taxon>
        <taxon>Pyramimonadophyceae</taxon>
        <taxon>Pyramimonadales</taxon>
        <taxon>Pyramimonadaceae</taxon>
        <taxon>Cymbomonas</taxon>
    </lineage>
</organism>
<feature type="compositionally biased region" description="Gly residues" evidence="1">
    <location>
        <begin position="272"/>
        <end position="293"/>
    </location>
</feature>
<accession>A0AAE0GIQ7</accession>
<protein>
    <recommendedName>
        <fullName evidence="4">RNase H type-1 domain-containing protein</fullName>
    </recommendedName>
</protein>
<reference evidence="2 3" key="1">
    <citation type="journal article" date="2015" name="Genome Biol. Evol.">
        <title>Comparative Genomics of a Bacterivorous Green Alga Reveals Evolutionary Causalities and Consequences of Phago-Mixotrophic Mode of Nutrition.</title>
        <authorList>
            <person name="Burns J.A."/>
            <person name="Paasch A."/>
            <person name="Narechania A."/>
            <person name="Kim E."/>
        </authorList>
    </citation>
    <scope>NUCLEOTIDE SEQUENCE [LARGE SCALE GENOMIC DNA]</scope>
    <source>
        <strain evidence="2 3">PLY_AMNH</strain>
    </source>
</reference>
<gene>
    <name evidence="2" type="ORF">CYMTET_13128</name>
</gene>
<feature type="compositionally biased region" description="Low complexity" evidence="1">
    <location>
        <begin position="327"/>
        <end position="342"/>
    </location>
</feature>
<evidence type="ECO:0008006" key="4">
    <source>
        <dbReference type="Google" id="ProtNLM"/>
    </source>
</evidence>
<feature type="compositionally biased region" description="Basic and acidic residues" evidence="1">
    <location>
        <begin position="388"/>
        <end position="397"/>
    </location>
</feature>
<dbReference type="InterPro" id="IPR052055">
    <property type="entry name" value="Hepadnavirus_pol/RT"/>
</dbReference>
<keyword evidence="3" id="KW-1185">Reference proteome</keyword>
<dbReference type="PANTHER" id="PTHR33050">
    <property type="entry name" value="REVERSE TRANSCRIPTASE DOMAIN-CONTAINING PROTEIN"/>
    <property type="match status" value="1"/>
</dbReference>
<feature type="compositionally biased region" description="Gly residues" evidence="1">
    <location>
        <begin position="343"/>
        <end position="360"/>
    </location>
</feature>
<name>A0AAE0GIQ7_9CHLO</name>
<feature type="compositionally biased region" description="Basic and acidic residues" evidence="1">
    <location>
        <begin position="361"/>
        <end position="379"/>
    </location>
</feature>
<dbReference type="InterPro" id="IPR043502">
    <property type="entry name" value="DNA/RNA_pol_sf"/>
</dbReference>
<evidence type="ECO:0000313" key="2">
    <source>
        <dbReference type="EMBL" id="KAK3278969.1"/>
    </source>
</evidence>
<dbReference type="Gene3D" id="3.30.420.10">
    <property type="entry name" value="Ribonuclease H-like superfamily/Ribonuclease H"/>
    <property type="match status" value="1"/>
</dbReference>
<feature type="region of interest" description="Disordered" evidence="1">
    <location>
        <begin position="269"/>
        <end position="405"/>
    </location>
</feature>
<evidence type="ECO:0000313" key="3">
    <source>
        <dbReference type="Proteomes" id="UP001190700"/>
    </source>
</evidence>
<dbReference type="InterPro" id="IPR036397">
    <property type="entry name" value="RNaseH_sf"/>
</dbReference>
<sequence length="503" mass="54483">MDDVLTSSKVEALMVRELASRVLTRLGIERNEKKGQWELTRLVEHLVMEVDLATGLFRVTPARLQKIHVQSPTRAKLHTDSSLFAWGGVLSLKHATRGDELRHLHITHLELEAVYKTVQLFLRELTGKVVRVYCDNQAIVAMLSHFTSRNPELMRHMRRLWLLLDLNDIELQASCIRSETNEWADRLSRDTNLDGWRLNQQWFDRGDTEWHKHTVDRFASELSTQLPGTTLSGTTRVKTQILAARNAETVPHNTEGMYGEDQGTEAVEAARGGSGENGGGGDAEVEGGGGGKMGSEVGESDEMEAGGGGGGGTGEEDGEGSERGEGQAEAAMGGMPMGAWAGRSGGRGNGDGASAVGGEGTARKGDRGAERVKRIEEGGGHGPVVGEEGTRREEEGGHSPVAAAAKPQPTLALGSRVEVYWPIDNAWYSGREIPCGSCGCAKGERVDEWDTALEERWRIELGESSLMELAVQMQGAALQDTTLGKYRPKAVTFMQLGVAEGWS</sequence>
<dbReference type="SUPFAM" id="SSF56672">
    <property type="entry name" value="DNA/RNA polymerases"/>
    <property type="match status" value="1"/>
</dbReference>
<dbReference type="PANTHER" id="PTHR33050:SF7">
    <property type="entry name" value="RIBONUCLEASE H"/>
    <property type="match status" value="1"/>
</dbReference>
<dbReference type="Proteomes" id="UP001190700">
    <property type="component" value="Unassembled WGS sequence"/>
</dbReference>
<dbReference type="EMBL" id="LGRX02005203">
    <property type="protein sequence ID" value="KAK3278969.1"/>
    <property type="molecule type" value="Genomic_DNA"/>
</dbReference>